<evidence type="ECO:0000313" key="2">
    <source>
        <dbReference type="EMBL" id="NKY03807.1"/>
    </source>
</evidence>
<dbReference type="Proteomes" id="UP000563898">
    <property type="component" value="Unassembled WGS sequence"/>
</dbReference>
<dbReference type="EMBL" id="JAAXPC010000012">
    <property type="protein sequence ID" value="NKY03807.1"/>
    <property type="molecule type" value="Genomic_DNA"/>
</dbReference>
<protein>
    <submittedName>
        <fullName evidence="2">Winged helix-turn-helix transcriptional regulator</fullName>
    </submittedName>
</protein>
<dbReference type="SUPFAM" id="SSF46785">
    <property type="entry name" value="Winged helix' DNA-binding domain"/>
    <property type="match status" value="1"/>
</dbReference>
<sequence length="162" mass="17639">MPPVERTPRSRAALLVEIADVVLRVAREVEPRGPHGPSGVVPLNGSEAAVMRWVHRHPGGTPAQGATATRLQRSNFSVAMRSLEDKAMIVREPDPGDARSVRLYPTDLALDSIARLHEFWAHTMSAALEAETSAGAQPIELDRLRTTLEVLCALDEGLPRAR</sequence>
<dbReference type="InterPro" id="IPR000835">
    <property type="entry name" value="HTH_MarR-typ"/>
</dbReference>
<dbReference type="RefSeq" id="WP_014360646.1">
    <property type="nucleotide sequence ID" value="NZ_CP073075.1"/>
</dbReference>
<dbReference type="InterPro" id="IPR036390">
    <property type="entry name" value="WH_DNA-bd_sf"/>
</dbReference>
<evidence type="ECO:0000313" key="3">
    <source>
        <dbReference type="Proteomes" id="UP000563898"/>
    </source>
</evidence>
<dbReference type="InterPro" id="IPR036388">
    <property type="entry name" value="WH-like_DNA-bd_sf"/>
</dbReference>
<dbReference type="Gene3D" id="1.10.10.10">
    <property type="entry name" value="Winged helix-like DNA-binding domain superfamily/Winged helix DNA-binding domain"/>
    <property type="match status" value="1"/>
</dbReference>
<dbReference type="Pfam" id="PF12802">
    <property type="entry name" value="MarR_2"/>
    <property type="match status" value="1"/>
</dbReference>
<dbReference type="GO" id="GO:0003700">
    <property type="term" value="F:DNA-binding transcription factor activity"/>
    <property type="evidence" value="ECO:0007669"/>
    <property type="project" value="InterPro"/>
</dbReference>
<dbReference type="GeneID" id="90160192"/>
<proteinExistence type="predicted"/>
<evidence type="ECO:0000259" key="1">
    <source>
        <dbReference type="PROSITE" id="PS50995"/>
    </source>
</evidence>
<name>A0A846WRI7_9ACTN</name>
<organism evidence="2 3">
    <name type="scientific">Gordonia polyisoprenivorans</name>
    <dbReference type="NCBI Taxonomy" id="84595"/>
    <lineage>
        <taxon>Bacteria</taxon>
        <taxon>Bacillati</taxon>
        <taxon>Actinomycetota</taxon>
        <taxon>Actinomycetes</taxon>
        <taxon>Mycobacteriales</taxon>
        <taxon>Gordoniaceae</taxon>
        <taxon>Gordonia</taxon>
    </lineage>
</organism>
<feature type="domain" description="HTH marR-type" evidence="1">
    <location>
        <begin position="11"/>
        <end position="153"/>
    </location>
</feature>
<reference evidence="2 3" key="1">
    <citation type="submission" date="2020-04" db="EMBL/GenBank/DDBJ databases">
        <title>MicrobeNet Type strains.</title>
        <authorList>
            <person name="Nicholson A.C."/>
        </authorList>
    </citation>
    <scope>NUCLEOTIDE SEQUENCE [LARGE SCALE GENOMIC DNA]</scope>
    <source>
        <strain evidence="2 3">ATCC BAA-14</strain>
    </source>
</reference>
<comment type="caution">
    <text evidence="2">The sequence shown here is derived from an EMBL/GenBank/DDBJ whole genome shotgun (WGS) entry which is preliminary data.</text>
</comment>
<gene>
    <name evidence="2" type="ORF">HGA05_19745</name>
</gene>
<dbReference type="AlphaFoldDB" id="A0A846WRI7"/>
<dbReference type="PROSITE" id="PS50995">
    <property type="entry name" value="HTH_MARR_2"/>
    <property type="match status" value="1"/>
</dbReference>
<dbReference type="OMA" id="DTHDAID"/>
<accession>A0A846WRI7</accession>